<feature type="domain" description="Insertion element IS402-like" evidence="1">
    <location>
        <begin position="5"/>
        <end position="43"/>
    </location>
</feature>
<gene>
    <name evidence="2" type="ORF">G5B40_09525</name>
</gene>
<dbReference type="AlphaFoldDB" id="A0A7L5BWY6"/>
<reference evidence="2 3" key="1">
    <citation type="submission" date="2020-02" db="EMBL/GenBank/DDBJ databases">
        <title>complete genome sequence of Rhodobacteraceae bacterium.</title>
        <authorList>
            <person name="Park J."/>
            <person name="Kim Y.-S."/>
            <person name="Kim K.-H."/>
        </authorList>
    </citation>
    <scope>NUCLEOTIDE SEQUENCE [LARGE SCALE GENOMIC DNA]</scope>
    <source>
        <strain evidence="2 3">RR4-56</strain>
    </source>
</reference>
<dbReference type="PANTHER" id="PTHR46637">
    <property type="entry name" value="TIS1421-TRANSPOSASE PROTEIN A"/>
    <property type="match status" value="1"/>
</dbReference>
<protein>
    <submittedName>
        <fullName evidence="2">Transposase</fullName>
    </submittedName>
</protein>
<dbReference type="Proteomes" id="UP000503336">
    <property type="component" value="Chromosome"/>
</dbReference>
<dbReference type="KEGG" id="hdh:G5B40_09525"/>
<dbReference type="InterPro" id="IPR052909">
    <property type="entry name" value="Transposase_6_like"/>
</dbReference>
<dbReference type="Pfam" id="PF13340">
    <property type="entry name" value="DUF4096"/>
    <property type="match status" value="1"/>
</dbReference>
<keyword evidence="3" id="KW-1185">Reference proteome</keyword>
<dbReference type="InterPro" id="IPR025161">
    <property type="entry name" value="IS402-like_dom"/>
</dbReference>
<proteinExistence type="predicted"/>
<evidence type="ECO:0000313" key="2">
    <source>
        <dbReference type="EMBL" id="QIE55663.1"/>
    </source>
</evidence>
<dbReference type="EMBL" id="CP049056">
    <property type="protein sequence ID" value="QIE55663.1"/>
    <property type="molecule type" value="Genomic_DNA"/>
</dbReference>
<evidence type="ECO:0000313" key="3">
    <source>
        <dbReference type="Proteomes" id="UP000503336"/>
    </source>
</evidence>
<dbReference type="PANTHER" id="PTHR46637:SF1">
    <property type="entry name" value="BLL5188 PROTEIN"/>
    <property type="match status" value="1"/>
</dbReference>
<accession>A0A7L5BWY6</accession>
<organism evidence="2 3">
    <name type="scientific">Pikeienuella piscinae</name>
    <dbReference type="NCBI Taxonomy" id="2748098"/>
    <lineage>
        <taxon>Bacteria</taxon>
        <taxon>Pseudomonadati</taxon>
        <taxon>Pseudomonadota</taxon>
        <taxon>Alphaproteobacteria</taxon>
        <taxon>Rhodobacterales</taxon>
        <taxon>Paracoccaceae</taxon>
        <taxon>Pikeienuella</taxon>
    </lineage>
</organism>
<name>A0A7L5BWY6_9RHOB</name>
<sequence>MADSHVIRSGLMWRDAPSFYGPHKTLYNRFIRWSLAGVFDRIFTTLAAGSVATETVMIDATHLKAHRIAASLLKKGLFPGASDARRAA</sequence>
<evidence type="ECO:0000259" key="1">
    <source>
        <dbReference type="Pfam" id="PF13340"/>
    </source>
</evidence>